<dbReference type="AlphaFoldDB" id="A0A221V497"/>
<organism evidence="2 3">
    <name type="scientific">Arenibacter algicola</name>
    <dbReference type="NCBI Taxonomy" id="616991"/>
    <lineage>
        <taxon>Bacteria</taxon>
        <taxon>Pseudomonadati</taxon>
        <taxon>Bacteroidota</taxon>
        <taxon>Flavobacteriia</taxon>
        <taxon>Flavobacteriales</taxon>
        <taxon>Flavobacteriaceae</taxon>
        <taxon>Arenibacter</taxon>
    </lineage>
</organism>
<dbReference type="eggNOG" id="COG1361">
    <property type="taxonomic scope" value="Bacteria"/>
</dbReference>
<proteinExistence type="predicted"/>
<evidence type="ECO:0000259" key="1">
    <source>
        <dbReference type="Pfam" id="PF01345"/>
    </source>
</evidence>
<evidence type="ECO:0000313" key="3">
    <source>
        <dbReference type="Proteomes" id="UP000204551"/>
    </source>
</evidence>
<dbReference type="InterPro" id="IPR001434">
    <property type="entry name" value="OmcB-like_DUF11"/>
</dbReference>
<protein>
    <recommendedName>
        <fullName evidence="1">DUF11 domain-containing protein</fullName>
    </recommendedName>
</protein>
<dbReference type="InterPro" id="IPR047589">
    <property type="entry name" value="DUF11_rpt"/>
</dbReference>
<dbReference type="Proteomes" id="UP000204551">
    <property type="component" value="Chromosome"/>
</dbReference>
<dbReference type="KEGG" id="aalg:AREALGSMS7_04543"/>
<dbReference type="RefSeq" id="WP_093980110.1">
    <property type="nucleotide sequence ID" value="NZ_CP022515.1"/>
</dbReference>
<sequence>MRFYTKTTIGRFTLDLFFCLVVFQAGQEQCYSIPKINPELIKTESIHFYDHPMDADHILEVSPPTTKNTQQEFCAFDRPTLSAIQINESNIVWYNSASHGNPLAPNSLLIDNSTYYAAQLLDGKESEQRLAISVILHAPSTPTTSSNVQVFAIGQNPTVGDLEVEPINVVWYNTALEGKVLDFDTPLQNGRQYFAAQVSSTCESTNRLMVTVKINGPSDLKINKTVSNKHPMIGEKVVLTITVENEGLSNFNDIVIKEQLDPGFGYVNAKTSQGNFDATNKVWSLSSLQAKATAVLNLEVEAMPNGSYSSNSLIETSFPADKNSQNNSAEITLEPSCITIYNEFTPNDDGKNDYFRIDCIETFPESELQIFNRYGDLVYQQKAYQNDWRGLANVSGTIGKGNPLPTGTYFYILKTDGLSENKTGWLFLRKD</sequence>
<dbReference type="NCBIfam" id="TIGR04131">
    <property type="entry name" value="Bac_Flav_CTERM"/>
    <property type="match status" value="1"/>
</dbReference>
<dbReference type="NCBIfam" id="TIGR01451">
    <property type="entry name" value="B_ant_repeat"/>
    <property type="match status" value="1"/>
</dbReference>
<dbReference type="InterPro" id="IPR026341">
    <property type="entry name" value="T9SS_type_B"/>
</dbReference>
<name>A0A221V497_9FLAO</name>
<dbReference type="Pfam" id="PF13585">
    <property type="entry name" value="CHU_C"/>
    <property type="match status" value="1"/>
</dbReference>
<dbReference type="Gene3D" id="2.60.40.1170">
    <property type="entry name" value="Mu homology domain, subdomain B"/>
    <property type="match status" value="1"/>
</dbReference>
<accession>A0A221V497</accession>
<evidence type="ECO:0000313" key="2">
    <source>
        <dbReference type="EMBL" id="ASO07941.1"/>
    </source>
</evidence>
<feature type="domain" description="DUF11" evidence="1">
    <location>
        <begin position="219"/>
        <end position="333"/>
    </location>
</feature>
<gene>
    <name evidence="2" type="ORF">AREALGSMS7_04543</name>
</gene>
<dbReference type="EMBL" id="CP022515">
    <property type="protein sequence ID" value="ASO07941.1"/>
    <property type="molecule type" value="Genomic_DNA"/>
</dbReference>
<dbReference type="Pfam" id="PF01345">
    <property type="entry name" value="DUF11"/>
    <property type="match status" value="1"/>
</dbReference>
<reference evidence="2 3" key="1">
    <citation type="submission" date="2017-07" db="EMBL/GenBank/DDBJ databases">
        <title>Genome Sequence of Arenibacter algicola Strain SMS7 Isolated from a culture of the Diatom Skeletonema marinoi.</title>
        <authorList>
            <person name="Topel M."/>
            <person name="Pinder M.I.M."/>
            <person name="Johansson O.N."/>
            <person name="Kourtchenko O."/>
            <person name="Godhe A."/>
            <person name="Clarke A.K."/>
        </authorList>
    </citation>
    <scope>NUCLEOTIDE SEQUENCE [LARGE SCALE GENOMIC DNA]</scope>
    <source>
        <strain evidence="2 3">SMS7</strain>
    </source>
</reference>
<dbReference type="STRING" id="616991.GCA_000733925_02756"/>